<dbReference type="GO" id="GO:0005388">
    <property type="term" value="F:P-type calcium transporter activity"/>
    <property type="evidence" value="ECO:0007669"/>
    <property type="project" value="UniProtKB-EC"/>
</dbReference>
<comment type="caution">
    <text evidence="14">Lacks conserved residue(s) required for the propagation of feature annotation.</text>
</comment>
<keyword evidence="18" id="KW-1185">Reference proteome</keyword>
<keyword evidence="11 14" id="KW-0406">Ion transport</keyword>
<keyword evidence="9" id="KW-1278">Translocase</keyword>
<evidence type="ECO:0000256" key="5">
    <source>
        <dbReference type="ARBA" id="ARBA00022692"/>
    </source>
</evidence>
<feature type="transmembrane region" description="Helical" evidence="14">
    <location>
        <begin position="974"/>
        <end position="992"/>
    </location>
</feature>
<comment type="similarity">
    <text evidence="13 14">Belongs to the cation transport ATPase (P-type) (TC 3.A.3) family.</text>
</comment>
<dbReference type="InterPro" id="IPR006413">
    <property type="entry name" value="P-type_ATPase_IIA_PMR1"/>
</dbReference>
<dbReference type="FunFam" id="2.70.150.10:FF:000008">
    <property type="entry name" value="Calcium-transporting ATPase"/>
    <property type="match status" value="1"/>
</dbReference>
<dbReference type="SMART" id="SM00831">
    <property type="entry name" value="Cation_ATPase_N"/>
    <property type="match status" value="1"/>
</dbReference>
<evidence type="ECO:0000256" key="13">
    <source>
        <dbReference type="ARBA" id="ARBA00038148"/>
    </source>
</evidence>
<dbReference type="HOGENOM" id="CLU_002360_3_1_1"/>
<comment type="function">
    <text evidence="14">Catalyzes the hydrolysis of ATP coupled with the transport of calcium.</text>
</comment>
<evidence type="ECO:0000256" key="2">
    <source>
        <dbReference type="ARBA" id="ARBA00022448"/>
    </source>
</evidence>
<dbReference type="GeneID" id="63689221"/>
<dbReference type="GO" id="GO:0016020">
    <property type="term" value="C:membrane"/>
    <property type="evidence" value="ECO:0007669"/>
    <property type="project" value="UniProtKB-SubCell"/>
</dbReference>
<dbReference type="InterPro" id="IPR001757">
    <property type="entry name" value="P_typ_ATPase"/>
</dbReference>
<dbReference type="Gene3D" id="2.70.150.10">
    <property type="entry name" value="Calcium-transporting ATPase, cytoplasmic transduction domain A"/>
    <property type="match status" value="1"/>
</dbReference>
<evidence type="ECO:0000256" key="6">
    <source>
        <dbReference type="ARBA" id="ARBA00022741"/>
    </source>
</evidence>
<keyword evidence="10 14" id="KW-1133">Transmembrane helix</keyword>
<feature type="transmembrane region" description="Helical" evidence="14">
    <location>
        <begin position="429"/>
        <end position="448"/>
    </location>
</feature>
<keyword evidence="5 14" id="KW-0812">Transmembrane</keyword>
<dbReference type="FunFam" id="3.40.50.1000:FF:000028">
    <property type="entry name" value="Calcium-transporting P-type ATPase, putative"/>
    <property type="match status" value="1"/>
</dbReference>
<feature type="compositionally biased region" description="Low complexity" evidence="15">
    <location>
        <begin position="17"/>
        <end position="30"/>
    </location>
</feature>
<dbReference type="SUPFAM" id="SSF81653">
    <property type="entry name" value="Calcium ATPase, transduction domain A"/>
    <property type="match status" value="1"/>
</dbReference>
<dbReference type="InterPro" id="IPR006068">
    <property type="entry name" value="ATPase_P-typ_cation-transptr_C"/>
</dbReference>
<dbReference type="SFLD" id="SFLDS00003">
    <property type="entry name" value="Haloacid_Dehalogenase"/>
    <property type="match status" value="1"/>
</dbReference>
<dbReference type="EMBL" id="JH795879">
    <property type="protein sequence ID" value="EJT97022.1"/>
    <property type="molecule type" value="Genomic_DNA"/>
</dbReference>
<accession>M5FZT4</accession>
<name>M5FZT4_DACPD</name>
<evidence type="ECO:0000313" key="17">
    <source>
        <dbReference type="EMBL" id="EJT97022.1"/>
    </source>
</evidence>
<comment type="catalytic activity">
    <reaction evidence="14">
        <text>Ca(2+)(in) + ATP + H2O = Ca(2+)(out) + ADP + phosphate + H(+)</text>
        <dbReference type="Rhea" id="RHEA:18105"/>
        <dbReference type="ChEBI" id="CHEBI:15377"/>
        <dbReference type="ChEBI" id="CHEBI:15378"/>
        <dbReference type="ChEBI" id="CHEBI:29108"/>
        <dbReference type="ChEBI" id="CHEBI:30616"/>
        <dbReference type="ChEBI" id="CHEBI:43474"/>
        <dbReference type="ChEBI" id="CHEBI:456216"/>
        <dbReference type="EC" id="7.2.2.10"/>
    </reaction>
</comment>
<evidence type="ECO:0000256" key="11">
    <source>
        <dbReference type="ARBA" id="ARBA00023065"/>
    </source>
</evidence>
<dbReference type="InterPro" id="IPR008250">
    <property type="entry name" value="ATPase_P-typ_transduc_dom_A_sf"/>
</dbReference>
<reference evidence="17 18" key="1">
    <citation type="journal article" date="2012" name="Science">
        <title>The Paleozoic origin of enzymatic lignin decomposition reconstructed from 31 fungal genomes.</title>
        <authorList>
            <person name="Floudas D."/>
            <person name="Binder M."/>
            <person name="Riley R."/>
            <person name="Barry K."/>
            <person name="Blanchette R.A."/>
            <person name="Henrissat B."/>
            <person name="Martinez A.T."/>
            <person name="Otillar R."/>
            <person name="Spatafora J.W."/>
            <person name="Yadav J.S."/>
            <person name="Aerts A."/>
            <person name="Benoit I."/>
            <person name="Boyd A."/>
            <person name="Carlson A."/>
            <person name="Copeland A."/>
            <person name="Coutinho P.M."/>
            <person name="de Vries R.P."/>
            <person name="Ferreira P."/>
            <person name="Findley K."/>
            <person name="Foster B."/>
            <person name="Gaskell J."/>
            <person name="Glotzer D."/>
            <person name="Gorecki P."/>
            <person name="Heitman J."/>
            <person name="Hesse C."/>
            <person name="Hori C."/>
            <person name="Igarashi K."/>
            <person name="Jurgens J.A."/>
            <person name="Kallen N."/>
            <person name="Kersten P."/>
            <person name="Kohler A."/>
            <person name="Kuees U."/>
            <person name="Kumar T.K.A."/>
            <person name="Kuo A."/>
            <person name="LaButti K."/>
            <person name="Larrondo L.F."/>
            <person name="Lindquist E."/>
            <person name="Ling A."/>
            <person name="Lombard V."/>
            <person name="Lucas S."/>
            <person name="Lundell T."/>
            <person name="Martin R."/>
            <person name="McLaughlin D.J."/>
            <person name="Morgenstern I."/>
            <person name="Morin E."/>
            <person name="Murat C."/>
            <person name="Nagy L.G."/>
            <person name="Nolan M."/>
            <person name="Ohm R.A."/>
            <person name="Patyshakuliyeva A."/>
            <person name="Rokas A."/>
            <person name="Ruiz-Duenas F.J."/>
            <person name="Sabat G."/>
            <person name="Salamov A."/>
            <person name="Samejima M."/>
            <person name="Schmutz J."/>
            <person name="Slot J.C."/>
            <person name="St John F."/>
            <person name="Stenlid J."/>
            <person name="Sun H."/>
            <person name="Sun S."/>
            <person name="Syed K."/>
            <person name="Tsang A."/>
            <person name="Wiebenga A."/>
            <person name="Young D."/>
            <person name="Pisabarro A."/>
            <person name="Eastwood D.C."/>
            <person name="Martin F."/>
            <person name="Cullen D."/>
            <person name="Grigoriev I.V."/>
            <person name="Hibbett D.S."/>
        </authorList>
    </citation>
    <scope>NUCLEOTIDE SEQUENCE [LARGE SCALE GENOMIC DNA]</scope>
    <source>
        <strain evidence="17 18">DJM-731 SS1</strain>
    </source>
</reference>
<comment type="subcellular location">
    <subcellularLocation>
        <location evidence="1">Endomembrane system</location>
        <topology evidence="1">Multi-pass membrane protein</topology>
    </subcellularLocation>
    <subcellularLocation>
        <location evidence="14">Membrane</location>
        <topology evidence="14">Multi-pass membrane protein</topology>
    </subcellularLocation>
</comment>
<feature type="compositionally biased region" description="Low complexity" evidence="15">
    <location>
        <begin position="95"/>
        <end position="106"/>
    </location>
</feature>
<dbReference type="AlphaFoldDB" id="M5FZT4"/>
<dbReference type="EC" id="7.2.2.10" evidence="14"/>
<dbReference type="Gene3D" id="3.40.1110.10">
    <property type="entry name" value="Calcium-transporting ATPase, cytoplasmic domain N"/>
    <property type="match status" value="1"/>
</dbReference>
<dbReference type="InterPro" id="IPR018303">
    <property type="entry name" value="ATPase_P-typ_P_site"/>
</dbReference>
<dbReference type="Pfam" id="PF13246">
    <property type="entry name" value="Cation_ATPase"/>
    <property type="match status" value="1"/>
</dbReference>
<dbReference type="PRINTS" id="PR00120">
    <property type="entry name" value="HATPASE"/>
</dbReference>
<dbReference type="SUPFAM" id="SSF81665">
    <property type="entry name" value="Calcium ATPase, transmembrane domain M"/>
    <property type="match status" value="1"/>
</dbReference>
<dbReference type="InterPro" id="IPR023299">
    <property type="entry name" value="ATPase_P-typ_cyto_dom_N"/>
</dbReference>
<dbReference type="SFLD" id="SFLDF00027">
    <property type="entry name" value="p-type_atpase"/>
    <property type="match status" value="1"/>
</dbReference>
<dbReference type="Gene3D" id="3.40.50.1000">
    <property type="entry name" value="HAD superfamily/HAD-like"/>
    <property type="match status" value="1"/>
</dbReference>
<evidence type="ECO:0000256" key="8">
    <source>
        <dbReference type="ARBA" id="ARBA00022840"/>
    </source>
</evidence>
<dbReference type="InterPro" id="IPR044492">
    <property type="entry name" value="P_typ_ATPase_HD_dom"/>
</dbReference>
<evidence type="ECO:0000259" key="16">
    <source>
        <dbReference type="SMART" id="SM00831"/>
    </source>
</evidence>
<dbReference type="InterPro" id="IPR059000">
    <property type="entry name" value="ATPase_P-type_domA"/>
</dbReference>
<evidence type="ECO:0000256" key="14">
    <source>
        <dbReference type="RuleBase" id="RU361146"/>
    </source>
</evidence>
<gene>
    <name evidence="17" type="ORF">DACRYDRAFT_25433</name>
</gene>
<sequence length="1078" mass="116415">MDKKRASANPYSVQNGSAATTNSNTFSSSRESSRPPPLSTARVAAYRPAAGSYITSPTSVYPPAQHAHPLQTGRSYTMPHQHSPPASAYFPSFHDPTSPAPDSAPTDDPERHFAYSTTLRRHPTVDGYMPLPPAGTGAGAGHETWVETAQRWLGRGIELTRKIVGLSKPEPVERAPKSHEPTPAAIFSSLPYTAALQEHRSSLSTGLSNAAVHLLRQEHGYNEFEVPDADPMWLKFAMTIWESHLILLLLGSAALSALLGNLDDAASISIAVLIVLTVGFVQERRSEASLAALSKLVPHHCHLLRDSTPLHLLANDLVPGDVVSFSVGDRIPADIRLCETVELEVDESSLTGETRAVRKSPDPVEQGTDLAGRTSVVYLGTLVRNGRGRGVVVGTGTQTEFGRIFELMQSVEERRTPLQLSMDDLAKRLSVFSFGVIGFIVLVGVLQSRGWLEMFTIGVSLAVAAIPEGLPIVTTVTLALGVLRMSNRKAIVKKLPSVEALGSISVVCSDKTGTLTKNEMTVTEIYTVDELTSVSDIAAAGVGPTQRLLPAVHQTLRIGSLCNNAFRNEEGVFVGQSTEVALLNVLEAFGLDDPRMNFQRLSERPFSSEQKYMAVSGAFSSSADARECLYLKGSLEAVLSRCKTYYVTEGSTPPLDANMHSIIHAKAAQVAHHGLRIVAMAYAVGPATAVDLDNPERCALTFAGFQGMLDPPRKGVSDAISLLRQGGIRVVMITGDAENTATSIARQLGIPVGGGRTSVLTGSEMDEMSERSLSERITSITVFARTTPRHKIRIVQALQERGQVVAMTGDGVNDAPALKGADIGVSMGRSGTDVAKEAADVILVDDNFATILPAVEEGKSIFHNIQNFLTFQLSTAVAALTLITLSTTFHLANPLNAMQILFINILMDGPPSQSLGVDPVDKAVMKKPPRAKDAPIITRRLLARVLFSASMIVLGTLFVYMHELSDGRMSKRDQTMTFTSFVFLDLVSAIQNRGLNCGLTQNKMLLTTVSISFLVQLTLIYVPVMQAIFQTESLPNRDMLTLFALAGTSFAVHEVRRRYERRLNEGVVYSPMDMEDIA</sequence>
<dbReference type="PROSITE" id="PS00154">
    <property type="entry name" value="ATPASE_E1_E2"/>
    <property type="match status" value="1"/>
</dbReference>
<protein>
    <recommendedName>
        <fullName evidence="14">Calcium-transporting ATPase</fullName>
        <ecNumber evidence="14">7.2.2.10</ecNumber>
    </recommendedName>
</protein>
<dbReference type="PANTHER" id="PTHR42861">
    <property type="entry name" value="CALCIUM-TRANSPORTING ATPASE"/>
    <property type="match status" value="1"/>
</dbReference>
<dbReference type="GO" id="GO:0005524">
    <property type="term" value="F:ATP binding"/>
    <property type="evidence" value="ECO:0007669"/>
    <property type="project" value="UniProtKB-KW"/>
</dbReference>
<keyword evidence="12 14" id="KW-0472">Membrane</keyword>
<evidence type="ECO:0000256" key="12">
    <source>
        <dbReference type="ARBA" id="ARBA00023136"/>
    </source>
</evidence>
<feature type="transmembrane region" description="Helical" evidence="14">
    <location>
        <begin position="941"/>
        <end position="962"/>
    </location>
</feature>
<feature type="region of interest" description="Disordered" evidence="15">
    <location>
        <begin position="1"/>
        <end position="109"/>
    </location>
</feature>
<dbReference type="STRING" id="1858805.M5FZT4"/>
<keyword evidence="2 14" id="KW-0813">Transport</keyword>
<dbReference type="InterPro" id="IPR023214">
    <property type="entry name" value="HAD_sf"/>
</dbReference>
<dbReference type="Pfam" id="PF00689">
    <property type="entry name" value="Cation_ATPase_C"/>
    <property type="match status" value="1"/>
</dbReference>
<dbReference type="Pfam" id="PF00122">
    <property type="entry name" value="E1-E2_ATPase"/>
    <property type="match status" value="1"/>
</dbReference>
<evidence type="ECO:0000256" key="15">
    <source>
        <dbReference type="SAM" id="MobiDB-lite"/>
    </source>
</evidence>
<evidence type="ECO:0000256" key="10">
    <source>
        <dbReference type="ARBA" id="ARBA00022989"/>
    </source>
</evidence>
<dbReference type="SFLD" id="SFLDG00002">
    <property type="entry name" value="C1.7:_P-type_atpase_like"/>
    <property type="match status" value="1"/>
</dbReference>
<dbReference type="GO" id="GO:0012505">
    <property type="term" value="C:endomembrane system"/>
    <property type="evidence" value="ECO:0007669"/>
    <property type="project" value="UniProtKB-SubCell"/>
</dbReference>
<dbReference type="SUPFAM" id="SSF81660">
    <property type="entry name" value="Metal cation-transporting ATPase, ATP-binding domain N"/>
    <property type="match status" value="1"/>
</dbReference>
<dbReference type="Gene3D" id="1.20.1110.10">
    <property type="entry name" value="Calcium-transporting ATPase, transmembrane domain"/>
    <property type="match status" value="1"/>
</dbReference>
<organism evidence="17 18">
    <name type="scientific">Dacryopinax primogenitus (strain DJM 731)</name>
    <name type="common">Brown rot fungus</name>
    <dbReference type="NCBI Taxonomy" id="1858805"/>
    <lineage>
        <taxon>Eukaryota</taxon>
        <taxon>Fungi</taxon>
        <taxon>Dikarya</taxon>
        <taxon>Basidiomycota</taxon>
        <taxon>Agaricomycotina</taxon>
        <taxon>Dacrymycetes</taxon>
        <taxon>Dacrymycetales</taxon>
        <taxon>Dacrymycetaceae</taxon>
        <taxon>Dacryopinax</taxon>
    </lineage>
</organism>
<evidence type="ECO:0000256" key="9">
    <source>
        <dbReference type="ARBA" id="ARBA00022967"/>
    </source>
</evidence>
<feature type="transmembrane region" description="Helical" evidence="14">
    <location>
        <begin position="1004"/>
        <end position="1024"/>
    </location>
</feature>
<dbReference type="PRINTS" id="PR00119">
    <property type="entry name" value="CATATPASE"/>
</dbReference>
<dbReference type="InterPro" id="IPR036412">
    <property type="entry name" value="HAD-like_sf"/>
</dbReference>
<dbReference type="RefSeq" id="XP_040623920.1">
    <property type="nucleotide sequence ID" value="XM_040774159.1"/>
</dbReference>
<dbReference type="Pfam" id="PF00690">
    <property type="entry name" value="Cation_ATPase_N"/>
    <property type="match status" value="1"/>
</dbReference>
<dbReference type="GO" id="GO:0016887">
    <property type="term" value="F:ATP hydrolysis activity"/>
    <property type="evidence" value="ECO:0007669"/>
    <property type="project" value="InterPro"/>
</dbReference>
<dbReference type="Proteomes" id="UP000030653">
    <property type="component" value="Unassembled WGS sequence"/>
</dbReference>
<dbReference type="OMA" id="KMHACET"/>
<keyword evidence="8 14" id="KW-0067">ATP-binding</keyword>
<dbReference type="InterPro" id="IPR004014">
    <property type="entry name" value="ATPase_P-typ_cation-transptr_N"/>
</dbReference>
<feature type="domain" description="Cation-transporting P-type ATPase N-terminal" evidence="16">
    <location>
        <begin position="186"/>
        <end position="261"/>
    </location>
</feature>
<dbReference type="SUPFAM" id="SSF56784">
    <property type="entry name" value="HAD-like"/>
    <property type="match status" value="1"/>
</dbReference>
<evidence type="ECO:0000313" key="18">
    <source>
        <dbReference type="Proteomes" id="UP000030653"/>
    </source>
</evidence>
<feature type="transmembrane region" description="Helical" evidence="14">
    <location>
        <begin position="454"/>
        <end position="483"/>
    </location>
</feature>
<dbReference type="NCBIfam" id="TIGR01522">
    <property type="entry name" value="ATPase-IIA2_Ca"/>
    <property type="match status" value="1"/>
</dbReference>
<dbReference type="OrthoDB" id="3352408at2759"/>
<evidence type="ECO:0000256" key="4">
    <source>
        <dbReference type="ARBA" id="ARBA00022568"/>
    </source>
</evidence>
<evidence type="ECO:0000256" key="3">
    <source>
        <dbReference type="ARBA" id="ARBA00022553"/>
    </source>
</evidence>
<keyword evidence="4 14" id="KW-0109">Calcium transport</keyword>
<keyword evidence="7 14" id="KW-0106">Calcium</keyword>
<keyword evidence="3" id="KW-0597">Phosphoprotein</keyword>
<evidence type="ECO:0000256" key="7">
    <source>
        <dbReference type="ARBA" id="ARBA00022837"/>
    </source>
</evidence>
<feature type="transmembrane region" description="Helical" evidence="14">
    <location>
        <begin position="240"/>
        <end position="259"/>
    </location>
</feature>
<keyword evidence="6 14" id="KW-0547">Nucleotide-binding</keyword>
<dbReference type="InterPro" id="IPR023298">
    <property type="entry name" value="ATPase_P-typ_TM_dom_sf"/>
</dbReference>
<dbReference type="NCBIfam" id="TIGR01494">
    <property type="entry name" value="ATPase_P-type"/>
    <property type="match status" value="2"/>
</dbReference>
<evidence type="ECO:0000256" key="1">
    <source>
        <dbReference type="ARBA" id="ARBA00004127"/>
    </source>
</evidence>
<proteinExistence type="inferred from homology"/>